<reference evidence="1 2" key="2">
    <citation type="journal article" date="2022" name="Arch. Microbiol.">
        <title>Rhodococcus pseudokoreensis sp. nov. isolated from the rhizosphere of young M26 apple rootstocks.</title>
        <authorList>
            <person name="Kampfer P."/>
            <person name="Glaeser S.P."/>
            <person name="Blom J."/>
            <person name="Wolf J."/>
            <person name="Benning S."/>
            <person name="Schloter M."/>
            <person name="Neumann-Schaal M."/>
        </authorList>
    </citation>
    <scope>NUCLEOTIDE SEQUENCE [LARGE SCALE GENOMIC DNA]</scope>
    <source>
        <strain evidence="1 2">R79</strain>
    </source>
</reference>
<accession>A0A974VX86</accession>
<evidence type="ECO:0000313" key="2">
    <source>
        <dbReference type="Proteomes" id="UP000662986"/>
    </source>
</evidence>
<dbReference type="EMBL" id="CP070614">
    <property type="protein sequence ID" value="QSE87139.1"/>
    <property type="molecule type" value="Genomic_DNA"/>
</dbReference>
<geneLocation type="plasmid" evidence="1 2">
    <name>unnamed5</name>
</geneLocation>
<gene>
    <name evidence="1" type="ORF">JWS13_00025</name>
</gene>
<dbReference type="RefSeq" id="WP_206003877.1">
    <property type="nucleotide sequence ID" value="NZ_CP070614.1"/>
</dbReference>
<keyword evidence="1" id="KW-0614">Plasmid</keyword>
<name>A0A974VX86_9NOCA</name>
<evidence type="ECO:0000313" key="1">
    <source>
        <dbReference type="EMBL" id="QSE87139.1"/>
    </source>
</evidence>
<keyword evidence="2" id="KW-1185">Reference proteome</keyword>
<protein>
    <submittedName>
        <fullName evidence="1">Uncharacterized protein</fullName>
    </submittedName>
</protein>
<proteinExistence type="predicted"/>
<organism evidence="1 2">
    <name type="scientific">Rhodococcus pseudokoreensis</name>
    <dbReference type="NCBI Taxonomy" id="2811421"/>
    <lineage>
        <taxon>Bacteria</taxon>
        <taxon>Bacillati</taxon>
        <taxon>Actinomycetota</taxon>
        <taxon>Actinomycetes</taxon>
        <taxon>Mycobacteriales</taxon>
        <taxon>Nocardiaceae</taxon>
        <taxon>Rhodococcus</taxon>
    </lineage>
</organism>
<reference evidence="1 2" key="1">
    <citation type="journal article" date="2021" name="Microbiol. Resour. Announc.">
        <title>Complete Genome Sequences of Two Rhodococcus sp. Strains with Large and Linear Chromosomes, Isolated from Apple Rhizosphere.</title>
        <authorList>
            <person name="Benning S."/>
            <person name="Brugnone N."/>
            <person name="Siani R."/>
            <person name="Kublik S."/>
            <person name="Schloter M."/>
            <person name="Rad V."/>
        </authorList>
    </citation>
    <scope>NUCLEOTIDE SEQUENCE [LARGE SCALE GENOMIC DNA]</scope>
    <source>
        <strain evidence="1 2">R79</strain>
    </source>
</reference>
<dbReference type="Proteomes" id="UP000662986">
    <property type="component" value="Plasmid unnamed5"/>
</dbReference>
<sequence>MTRPAGFPDSDQASHWIEDLVWHRQTYKQSKYRWWDNEPILVASEFTGGRHSFTTIGELRELETYRLALSEYALTCQRAMGVALKQARTGLRLQGWNHLSRLLDLEVQECAESAYLATWADPYDDREISNPQVQRIEKMCAGFLFASPLLLAWELRQLWALYQAAENVLEDTLVDLLVELSERCWPGDLARAVGLVGEHGLQDRIERQRSHRGAVGDPRRCEHQVFRPIPPIADISAG</sequence>